<dbReference type="SMART" id="SM00558">
    <property type="entry name" value="JmjC"/>
    <property type="match status" value="1"/>
</dbReference>
<dbReference type="OrthoDB" id="9764016at2"/>
<dbReference type="SUPFAM" id="SSF51197">
    <property type="entry name" value="Clavaminate synthase-like"/>
    <property type="match status" value="1"/>
</dbReference>
<dbReference type="InterPro" id="IPR003347">
    <property type="entry name" value="JmjC_dom"/>
</dbReference>
<comment type="caution">
    <text evidence="7">The sequence shown here is derived from an EMBL/GenBank/DDBJ whole genome shotgun (WGS) entry which is preliminary data.</text>
</comment>
<evidence type="ECO:0000313" key="8">
    <source>
        <dbReference type="Proteomes" id="UP000636453"/>
    </source>
</evidence>
<protein>
    <submittedName>
        <fullName evidence="7">Transcriptional regulator</fullName>
    </submittedName>
</protein>
<comment type="cofactor">
    <cofactor evidence="1">
        <name>Fe(2+)</name>
        <dbReference type="ChEBI" id="CHEBI:29033"/>
    </cofactor>
</comment>
<evidence type="ECO:0000256" key="4">
    <source>
        <dbReference type="ARBA" id="ARBA00023002"/>
    </source>
</evidence>
<accession>A0A919DBF7</accession>
<dbReference type="InterPro" id="IPR039994">
    <property type="entry name" value="NO66-like"/>
</dbReference>
<dbReference type="RefSeq" id="WP_146472167.1">
    <property type="nucleotide sequence ID" value="NZ_BNCF01000007.1"/>
</dbReference>
<feature type="domain" description="JmjC" evidence="6">
    <location>
        <begin position="114"/>
        <end position="242"/>
    </location>
</feature>
<evidence type="ECO:0000256" key="3">
    <source>
        <dbReference type="ARBA" id="ARBA00022964"/>
    </source>
</evidence>
<evidence type="ECO:0000313" key="7">
    <source>
        <dbReference type="EMBL" id="GHE34632.1"/>
    </source>
</evidence>
<reference evidence="7" key="1">
    <citation type="journal article" date="2014" name="Int. J. Syst. Evol. Microbiol.">
        <title>Complete genome sequence of Corynebacterium casei LMG S-19264T (=DSM 44701T), isolated from a smear-ripened cheese.</title>
        <authorList>
            <consortium name="US DOE Joint Genome Institute (JGI-PGF)"/>
            <person name="Walter F."/>
            <person name="Albersmeier A."/>
            <person name="Kalinowski J."/>
            <person name="Ruckert C."/>
        </authorList>
    </citation>
    <scope>NUCLEOTIDE SEQUENCE</scope>
    <source>
        <strain evidence="7">KCTC 32020</strain>
    </source>
</reference>
<dbReference type="GO" id="GO:0046872">
    <property type="term" value="F:metal ion binding"/>
    <property type="evidence" value="ECO:0007669"/>
    <property type="project" value="UniProtKB-KW"/>
</dbReference>
<dbReference type="PANTHER" id="PTHR13096:SF8">
    <property type="entry name" value="RIBOSOMAL OXYGENASE 1"/>
    <property type="match status" value="1"/>
</dbReference>
<name>A0A919DBF7_9GAMM</name>
<evidence type="ECO:0000256" key="2">
    <source>
        <dbReference type="ARBA" id="ARBA00022723"/>
    </source>
</evidence>
<keyword evidence="2" id="KW-0479">Metal-binding</keyword>
<keyword evidence="5" id="KW-0408">Iron</keyword>
<dbReference type="GO" id="GO:0016706">
    <property type="term" value="F:2-oxoglutarate-dependent dioxygenase activity"/>
    <property type="evidence" value="ECO:0007669"/>
    <property type="project" value="TreeGrafter"/>
</dbReference>
<proteinExistence type="predicted"/>
<dbReference type="PANTHER" id="PTHR13096">
    <property type="entry name" value="MINA53 MYC INDUCED NUCLEAR ANTIGEN"/>
    <property type="match status" value="1"/>
</dbReference>
<keyword evidence="3" id="KW-0223">Dioxygenase</keyword>
<dbReference type="Proteomes" id="UP000636453">
    <property type="component" value="Unassembled WGS sequence"/>
</dbReference>
<evidence type="ECO:0000259" key="6">
    <source>
        <dbReference type="PROSITE" id="PS51184"/>
    </source>
</evidence>
<evidence type="ECO:0000256" key="1">
    <source>
        <dbReference type="ARBA" id="ARBA00001954"/>
    </source>
</evidence>
<dbReference type="Pfam" id="PF20514">
    <property type="entry name" value="WHD_ROXA"/>
    <property type="match status" value="1"/>
</dbReference>
<organism evidence="7 8">
    <name type="scientific">Vulcaniibacterium thermophilum</name>
    <dbReference type="NCBI Taxonomy" id="1169913"/>
    <lineage>
        <taxon>Bacteria</taxon>
        <taxon>Pseudomonadati</taxon>
        <taxon>Pseudomonadota</taxon>
        <taxon>Gammaproteobacteria</taxon>
        <taxon>Lysobacterales</taxon>
        <taxon>Lysobacteraceae</taxon>
        <taxon>Vulcaniibacterium</taxon>
    </lineage>
</organism>
<gene>
    <name evidence="7" type="ORF">GCM10007167_16090</name>
</gene>
<keyword evidence="4" id="KW-0560">Oxidoreductase</keyword>
<dbReference type="EMBL" id="BNCF01000007">
    <property type="protein sequence ID" value="GHE34632.1"/>
    <property type="molecule type" value="Genomic_DNA"/>
</dbReference>
<dbReference type="Gene3D" id="2.60.120.650">
    <property type="entry name" value="Cupin"/>
    <property type="match status" value="1"/>
</dbReference>
<sequence length="402" mass="44249">MTPRRPARRAHPIEIDAAPHPPLGMAAAVFLRDYWQKRPLLIRNAFPGFVSPLEPEDLAGLACEEFALSRVVRHDRRRDRWTLQHGPFDEAFFPRLPKRDWTLLVQDVDKWDADVAALLPAFAFLPRWRIDDIMVSFAAPGGSVGAHVDQYDVFLLQAKGHRRWLIDASPNPPTDVRDDAELKLLREFHPTHEWVLAPGDMLYLPPGVPHHGIAEDACLTFSVGMRAPSAAELLTDFVDALTADADDAIRYADPDLAPARDPAEIDAAAMARVVAALNALRMNDPDRLGDWFGSFITTYRSAASPAPAGPTPSAATLREALGRGGELHRHPWSRTAWRRAARGARLYAAGEAFSLPVADARLLANAERLDGAAFARLSDAGRACVHALLAGGHWRLAEDETP</sequence>
<dbReference type="Gene3D" id="3.40.366.30">
    <property type="entry name" value="50S ribosomal protein L16 arginine hydroxylase, Chain A, Domain 2"/>
    <property type="match status" value="1"/>
</dbReference>
<evidence type="ECO:0000256" key="5">
    <source>
        <dbReference type="ARBA" id="ARBA00023004"/>
    </source>
</evidence>
<keyword evidence="8" id="KW-1185">Reference proteome</keyword>
<dbReference type="Pfam" id="PF08007">
    <property type="entry name" value="JmjC_2"/>
    <property type="match status" value="1"/>
</dbReference>
<dbReference type="PROSITE" id="PS51184">
    <property type="entry name" value="JMJC"/>
    <property type="match status" value="1"/>
</dbReference>
<dbReference type="AlphaFoldDB" id="A0A919DBF7"/>
<reference evidence="7" key="2">
    <citation type="submission" date="2020-09" db="EMBL/GenBank/DDBJ databases">
        <authorList>
            <person name="Sun Q."/>
            <person name="Kim S."/>
        </authorList>
    </citation>
    <scope>NUCLEOTIDE SEQUENCE</scope>
    <source>
        <strain evidence="7">KCTC 32020</strain>
    </source>
</reference>
<dbReference type="InterPro" id="IPR046799">
    <property type="entry name" value="ROXA-like_wH"/>
</dbReference>